<name>A0ABW3XJC7_9ACTN</name>
<dbReference type="Proteomes" id="UP001597058">
    <property type="component" value="Unassembled WGS sequence"/>
</dbReference>
<reference evidence="2" key="1">
    <citation type="journal article" date="2019" name="Int. J. Syst. Evol. Microbiol.">
        <title>The Global Catalogue of Microorganisms (GCM) 10K type strain sequencing project: providing services to taxonomists for standard genome sequencing and annotation.</title>
        <authorList>
            <consortium name="The Broad Institute Genomics Platform"/>
            <consortium name="The Broad Institute Genome Sequencing Center for Infectious Disease"/>
            <person name="Wu L."/>
            <person name="Ma J."/>
        </authorList>
    </citation>
    <scope>NUCLEOTIDE SEQUENCE [LARGE SCALE GENOMIC DNA]</scope>
    <source>
        <strain evidence="2">CGMCC 4.7020</strain>
    </source>
</reference>
<evidence type="ECO:0000313" key="1">
    <source>
        <dbReference type="EMBL" id="MFD1309719.1"/>
    </source>
</evidence>
<keyword evidence="2" id="KW-1185">Reference proteome</keyword>
<sequence>MPSPSEGIAGFLRARYAEQRAFAHAATRGPWRAEAFVYGRAEDGWGEPQNWEIKAGGIDVVGHQPHEGGGVDGEGNALHIAAHGPDIVLADLAAKLAIVARHERLPDGLFCVTCDAPSGIPGKPHGCATLRLLALPFAAHPDYDERWRP</sequence>
<dbReference type="InterPro" id="IPR046193">
    <property type="entry name" value="DUF6221"/>
</dbReference>
<protein>
    <submittedName>
        <fullName evidence="1">DUF6221 family protein</fullName>
    </submittedName>
</protein>
<dbReference type="EMBL" id="JBHTMM010000041">
    <property type="protein sequence ID" value="MFD1309719.1"/>
    <property type="molecule type" value="Genomic_DNA"/>
</dbReference>
<dbReference type="Pfam" id="PF19730">
    <property type="entry name" value="DUF6221"/>
    <property type="match status" value="1"/>
</dbReference>
<accession>A0ABW3XJC7</accession>
<proteinExistence type="predicted"/>
<dbReference type="RefSeq" id="WP_381329057.1">
    <property type="nucleotide sequence ID" value="NZ_JBHTMM010000041.1"/>
</dbReference>
<evidence type="ECO:0000313" key="2">
    <source>
        <dbReference type="Proteomes" id="UP001597058"/>
    </source>
</evidence>
<gene>
    <name evidence="1" type="ORF">ACFQ5X_28155</name>
</gene>
<organism evidence="1 2">
    <name type="scientific">Streptomyces kaempferi</name>
    <dbReference type="NCBI Taxonomy" id="333725"/>
    <lineage>
        <taxon>Bacteria</taxon>
        <taxon>Bacillati</taxon>
        <taxon>Actinomycetota</taxon>
        <taxon>Actinomycetes</taxon>
        <taxon>Kitasatosporales</taxon>
        <taxon>Streptomycetaceae</taxon>
        <taxon>Streptomyces</taxon>
    </lineage>
</organism>
<comment type="caution">
    <text evidence="1">The sequence shown here is derived from an EMBL/GenBank/DDBJ whole genome shotgun (WGS) entry which is preliminary data.</text>
</comment>